<protein>
    <recommendedName>
        <fullName evidence="3">DNA-directed RNA polymerase II subunit RPB7</fullName>
    </recommendedName>
</protein>
<feature type="domain" description="S1 motif" evidence="7">
    <location>
        <begin position="97"/>
        <end position="179"/>
    </location>
</feature>
<dbReference type="AlphaFoldDB" id="A0A9N9WTG2"/>
<dbReference type="PANTHER" id="PTHR12709">
    <property type="entry name" value="DNA-DIRECTED RNA POLYMERASE II, III"/>
    <property type="match status" value="1"/>
</dbReference>
<keyword evidence="9" id="KW-1185">Reference proteome</keyword>
<dbReference type="InterPro" id="IPR005576">
    <property type="entry name" value="Rpb7-like_N"/>
</dbReference>
<dbReference type="CDD" id="cd04329">
    <property type="entry name" value="RNAP_II_Rpb7_N"/>
    <property type="match status" value="1"/>
</dbReference>
<keyword evidence="6" id="KW-0812">Transmembrane</keyword>
<keyword evidence="6" id="KW-1133">Transmembrane helix</keyword>
<dbReference type="Pfam" id="PF00575">
    <property type="entry name" value="S1"/>
    <property type="match status" value="1"/>
</dbReference>
<comment type="subcellular location">
    <subcellularLocation>
        <location evidence="1">Nucleus</location>
    </subcellularLocation>
</comment>
<dbReference type="InterPro" id="IPR012340">
    <property type="entry name" value="NA-bd_OB-fold"/>
</dbReference>
<dbReference type="InterPro" id="IPR003029">
    <property type="entry name" value="S1_domain"/>
</dbReference>
<dbReference type="InterPro" id="IPR045113">
    <property type="entry name" value="Rpb7-like"/>
</dbReference>
<dbReference type="PANTHER" id="PTHR12709:SF4">
    <property type="entry name" value="DNA-DIRECTED RNA POLYMERASE II SUBUNIT RPB7"/>
    <property type="match status" value="1"/>
</dbReference>
<evidence type="ECO:0000256" key="5">
    <source>
        <dbReference type="ARBA" id="ARBA00023163"/>
    </source>
</evidence>
<feature type="transmembrane region" description="Helical" evidence="6">
    <location>
        <begin position="37"/>
        <end position="57"/>
    </location>
</feature>
<dbReference type="GO" id="GO:0006367">
    <property type="term" value="P:transcription initiation at RNA polymerase II promoter"/>
    <property type="evidence" value="ECO:0007669"/>
    <property type="project" value="TreeGrafter"/>
</dbReference>
<evidence type="ECO:0000313" key="8">
    <source>
        <dbReference type="EMBL" id="CAG9804582.1"/>
    </source>
</evidence>
<dbReference type="Pfam" id="PF03876">
    <property type="entry name" value="SHS2_Rpb7-N"/>
    <property type="match status" value="1"/>
</dbReference>
<evidence type="ECO:0000256" key="2">
    <source>
        <dbReference type="ARBA" id="ARBA00009307"/>
    </source>
</evidence>
<name>A0A9N9WTG2_9DIPT</name>
<sequence>MSLAHQVLIHPCYFGPDLKEVIQKKVYSEVEGSCQGYIGYIICITAITHISSGLIMAGGEGMCIKKKCQHPVNNSKLTGMTSFPVKYNAIVFRPFKNEVFEGIVKQVTKVGIFLDIGPLTCFVSHNSLPDRMEFCPKHDPVCYKSKEENCEILAVDIDVRVKIVGLRTDINGMFAIGTLLDDFLGAGN</sequence>
<evidence type="ECO:0000256" key="4">
    <source>
        <dbReference type="ARBA" id="ARBA00022478"/>
    </source>
</evidence>
<dbReference type="OrthoDB" id="1162399at2759"/>
<dbReference type="GO" id="GO:0003727">
    <property type="term" value="F:single-stranded RNA binding"/>
    <property type="evidence" value="ECO:0007669"/>
    <property type="project" value="TreeGrafter"/>
</dbReference>
<dbReference type="GO" id="GO:0005665">
    <property type="term" value="C:RNA polymerase II, core complex"/>
    <property type="evidence" value="ECO:0007669"/>
    <property type="project" value="TreeGrafter"/>
</dbReference>
<dbReference type="EMBL" id="OU895878">
    <property type="protein sequence ID" value="CAG9804582.1"/>
    <property type="molecule type" value="Genomic_DNA"/>
</dbReference>
<comment type="similarity">
    <text evidence="2">Belongs to the eukaryotic RPB7/RPC8 RNA polymerase subunit family.</text>
</comment>
<dbReference type="SUPFAM" id="SSF50249">
    <property type="entry name" value="Nucleic acid-binding proteins"/>
    <property type="match status" value="1"/>
</dbReference>
<evidence type="ECO:0000256" key="6">
    <source>
        <dbReference type="SAM" id="Phobius"/>
    </source>
</evidence>
<dbReference type="Gene3D" id="3.30.1490.120">
    <property type="entry name" value="RNA polymerase Rpb7-like, N-terminal domain"/>
    <property type="match status" value="1"/>
</dbReference>
<keyword evidence="5" id="KW-0804">Transcription</keyword>
<reference evidence="8" key="1">
    <citation type="submission" date="2022-01" db="EMBL/GenBank/DDBJ databases">
        <authorList>
            <person name="King R."/>
        </authorList>
    </citation>
    <scope>NUCLEOTIDE SEQUENCE</scope>
</reference>
<dbReference type="GO" id="GO:0000932">
    <property type="term" value="C:P-body"/>
    <property type="evidence" value="ECO:0007669"/>
    <property type="project" value="TreeGrafter"/>
</dbReference>
<keyword evidence="6" id="KW-0472">Membrane</keyword>
<evidence type="ECO:0000259" key="7">
    <source>
        <dbReference type="PROSITE" id="PS50126"/>
    </source>
</evidence>
<dbReference type="GO" id="GO:0060213">
    <property type="term" value="P:positive regulation of nuclear-transcribed mRNA poly(A) tail shortening"/>
    <property type="evidence" value="ECO:0007669"/>
    <property type="project" value="TreeGrafter"/>
</dbReference>
<dbReference type="GO" id="GO:0031369">
    <property type="term" value="F:translation initiation factor binding"/>
    <property type="evidence" value="ECO:0007669"/>
    <property type="project" value="TreeGrafter"/>
</dbReference>
<evidence type="ECO:0000256" key="3">
    <source>
        <dbReference type="ARBA" id="ARBA00015928"/>
    </source>
</evidence>
<dbReference type="FunFam" id="2.40.50.140:FF:000043">
    <property type="entry name" value="DNA-directed RNA polymerase II subunit RPB7"/>
    <property type="match status" value="1"/>
</dbReference>
<gene>
    <name evidence="8" type="ORF">CHIRRI_LOCUS7465</name>
</gene>
<keyword evidence="4" id="KW-0240">DNA-directed RNA polymerase</keyword>
<dbReference type="Gene3D" id="2.40.50.140">
    <property type="entry name" value="Nucleic acid-binding proteins"/>
    <property type="match status" value="1"/>
</dbReference>
<dbReference type="InterPro" id="IPR036898">
    <property type="entry name" value="RNA_pol_Rpb7-like_N_sf"/>
</dbReference>
<organism evidence="8 9">
    <name type="scientific">Chironomus riparius</name>
    <dbReference type="NCBI Taxonomy" id="315576"/>
    <lineage>
        <taxon>Eukaryota</taxon>
        <taxon>Metazoa</taxon>
        <taxon>Ecdysozoa</taxon>
        <taxon>Arthropoda</taxon>
        <taxon>Hexapoda</taxon>
        <taxon>Insecta</taxon>
        <taxon>Pterygota</taxon>
        <taxon>Neoptera</taxon>
        <taxon>Endopterygota</taxon>
        <taxon>Diptera</taxon>
        <taxon>Nematocera</taxon>
        <taxon>Chironomoidea</taxon>
        <taxon>Chironomidae</taxon>
        <taxon>Chironominae</taxon>
        <taxon>Chironomus</taxon>
    </lineage>
</organism>
<evidence type="ECO:0000256" key="1">
    <source>
        <dbReference type="ARBA" id="ARBA00004123"/>
    </source>
</evidence>
<reference evidence="8" key="2">
    <citation type="submission" date="2022-10" db="EMBL/GenBank/DDBJ databases">
        <authorList>
            <consortium name="ENA_rothamsted_submissions"/>
            <consortium name="culmorum"/>
            <person name="King R."/>
        </authorList>
    </citation>
    <scope>NUCLEOTIDE SEQUENCE</scope>
</reference>
<dbReference type="PROSITE" id="PS50126">
    <property type="entry name" value="S1"/>
    <property type="match status" value="1"/>
</dbReference>
<accession>A0A9N9WTG2</accession>
<proteinExistence type="inferred from homology"/>
<dbReference type="SUPFAM" id="SSF88798">
    <property type="entry name" value="N-terminal, heterodimerisation domain of RBP7 (RpoE)"/>
    <property type="match status" value="1"/>
</dbReference>
<dbReference type="GO" id="GO:0045948">
    <property type="term" value="P:positive regulation of translational initiation"/>
    <property type="evidence" value="ECO:0007669"/>
    <property type="project" value="TreeGrafter"/>
</dbReference>
<dbReference type="GO" id="GO:0003697">
    <property type="term" value="F:single-stranded DNA binding"/>
    <property type="evidence" value="ECO:0007669"/>
    <property type="project" value="TreeGrafter"/>
</dbReference>
<dbReference type="Proteomes" id="UP001153620">
    <property type="component" value="Chromosome 2"/>
</dbReference>
<evidence type="ECO:0000313" key="9">
    <source>
        <dbReference type="Proteomes" id="UP001153620"/>
    </source>
</evidence>